<dbReference type="Proteomes" id="UP000199184">
    <property type="component" value="Unassembled WGS sequence"/>
</dbReference>
<dbReference type="EMBL" id="FMAI01000031">
    <property type="protein sequence ID" value="SCB54849.1"/>
    <property type="molecule type" value="Genomic_DNA"/>
</dbReference>
<name>A0A1C3XRJ2_9BRAD</name>
<proteinExistence type="predicted"/>
<dbReference type="Pfam" id="PF05598">
    <property type="entry name" value="DUF772"/>
    <property type="match status" value="1"/>
</dbReference>
<evidence type="ECO:0000313" key="2">
    <source>
        <dbReference type="EMBL" id="SCB54849.1"/>
    </source>
</evidence>
<accession>A0A1C3XRJ2</accession>
<reference evidence="3" key="1">
    <citation type="submission" date="2016-08" db="EMBL/GenBank/DDBJ databases">
        <authorList>
            <person name="Varghese N."/>
            <person name="Submissions Spin"/>
        </authorList>
    </citation>
    <scope>NUCLEOTIDE SEQUENCE [LARGE SCALE GENOMIC DNA]</scope>
    <source>
        <strain evidence="3">ERR11</strain>
    </source>
</reference>
<evidence type="ECO:0000313" key="3">
    <source>
        <dbReference type="Proteomes" id="UP000199184"/>
    </source>
</evidence>
<organism evidence="2 3">
    <name type="scientific">Bradyrhizobium shewense</name>
    <dbReference type="NCBI Taxonomy" id="1761772"/>
    <lineage>
        <taxon>Bacteria</taxon>
        <taxon>Pseudomonadati</taxon>
        <taxon>Pseudomonadota</taxon>
        <taxon>Alphaproteobacteria</taxon>
        <taxon>Hyphomicrobiales</taxon>
        <taxon>Nitrobacteraceae</taxon>
        <taxon>Bradyrhizobium</taxon>
    </lineage>
</organism>
<gene>
    <name evidence="2" type="ORF">GA0061098_103127</name>
</gene>
<dbReference type="InterPro" id="IPR008490">
    <property type="entry name" value="Transposase_InsH_N"/>
</dbReference>
<dbReference type="PANTHER" id="PTHR33803:SF3">
    <property type="entry name" value="BLL1974 PROTEIN"/>
    <property type="match status" value="1"/>
</dbReference>
<dbReference type="AlphaFoldDB" id="A0A1C3XRJ2"/>
<keyword evidence="3" id="KW-1185">Reference proteome</keyword>
<feature type="domain" description="Transposase InsH N-terminal" evidence="1">
    <location>
        <begin position="18"/>
        <end position="115"/>
    </location>
</feature>
<protein>
    <submittedName>
        <fullName evidence="2">Transposase domain</fullName>
    </submittedName>
</protein>
<sequence>MRPKKHKTTGSNDLFRARLDQIINMKHELVLLAGKIDWDWIDGEIAPLYSENGRPGIATRFMIGLLLLKHTYGLSDEGVCERWVHDSYFQFFTGEEFFQHAFTHEHSDLSHWRKRLGDKLELLLAESLRVAHEAGALRSQDLKRVAADTTVQPKAITFPTDAELLHAAIKDLNRLARRHGVRLR</sequence>
<dbReference type="PANTHER" id="PTHR33803">
    <property type="entry name" value="IS1478 TRANSPOSASE"/>
    <property type="match status" value="1"/>
</dbReference>
<evidence type="ECO:0000259" key="1">
    <source>
        <dbReference type="Pfam" id="PF05598"/>
    </source>
</evidence>